<dbReference type="Proteomes" id="UP000187209">
    <property type="component" value="Unassembled WGS sequence"/>
</dbReference>
<dbReference type="AlphaFoldDB" id="A0A1R2CJ22"/>
<dbReference type="InterPro" id="IPR013083">
    <property type="entry name" value="Znf_RING/FYVE/PHD"/>
</dbReference>
<evidence type="ECO:0000259" key="6">
    <source>
        <dbReference type="PROSITE" id="PS50178"/>
    </source>
</evidence>
<keyword evidence="2 4" id="KW-0863">Zinc-finger</keyword>
<keyword evidence="8" id="KW-1185">Reference proteome</keyword>
<dbReference type="Pfam" id="PF01363">
    <property type="entry name" value="FYVE"/>
    <property type="match status" value="1"/>
</dbReference>
<name>A0A1R2CJ22_9CILI</name>
<evidence type="ECO:0000256" key="4">
    <source>
        <dbReference type="PROSITE-ProRule" id="PRU00091"/>
    </source>
</evidence>
<evidence type="ECO:0000256" key="3">
    <source>
        <dbReference type="ARBA" id="ARBA00022833"/>
    </source>
</evidence>
<dbReference type="Gene3D" id="3.30.40.10">
    <property type="entry name" value="Zinc/RING finger domain, C3HC4 (zinc finger)"/>
    <property type="match status" value="1"/>
</dbReference>
<comment type="caution">
    <text evidence="7">The sequence shown here is derived from an EMBL/GenBank/DDBJ whole genome shotgun (WGS) entry which is preliminary data.</text>
</comment>
<dbReference type="InterPro" id="IPR011011">
    <property type="entry name" value="Znf_FYVE_PHD"/>
</dbReference>
<accession>A0A1R2CJ22</accession>
<keyword evidence="5" id="KW-0175">Coiled coil</keyword>
<keyword evidence="3" id="KW-0862">Zinc</keyword>
<evidence type="ECO:0000256" key="5">
    <source>
        <dbReference type="SAM" id="Coils"/>
    </source>
</evidence>
<protein>
    <recommendedName>
        <fullName evidence="6">FYVE-type domain-containing protein</fullName>
    </recommendedName>
</protein>
<sequence length="252" mass="28771">MQVSRSDSVSSVSSVSSLNGFPKSPFGVGEKKDLEWKLDNKCFICQKKFGLGARHHCRYCGNSVCGKHSFVKMLTDSTEKTRICENCDIEIIKDEIRSEIQEELAKIQDNIDITKENYEKLDQERQEQTKIATGIEEDMLSAEKDFREKEQNLVNKLNEEQNKGQKSHEITEQIQRALAESNENEKKTNSICGELESKIEKLKNEILNIRTNNTELKTHLENSKKKLIGSLSAEKIANSLCDMCKLRVIRPA</sequence>
<dbReference type="SUPFAM" id="SSF57903">
    <property type="entry name" value="FYVE/PHD zinc finger"/>
    <property type="match status" value="1"/>
</dbReference>
<dbReference type="EMBL" id="MPUH01000135">
    <property type="protein sequence ID" value="OMJ89032.1"/>
    <property type="molecule type" value="Genomic_DNA"/>
</dbReference>
<dbReference type="CDD" id="cd15760">
    <property type="entry name" value="FYVE_scVPS27p_like"/>
    <property type="match status" value="1"/>
</dbReference>
<evidence type="ECO:0000313" key="8">
    <source>
        <dbReference type="Proteomes" id="UP000187209"/>
    </source>
</evidence>
<dbReference type="InterPro" id="IPR017455">
    <property type="entry name" value="Znf_FYVE-rel"/>
</dbReference>
<feature type="domain" description="FYVE-type" evidence="6">
    <location>
        <begin position="36"/>
        <end position="87"/>
    </location>
</feature>
<dbReference type="PROSITE" id="PS50178">
    <property type="entry name" value="ZF_FYVE"/>
    <property type="match status" value="1"/>
</dbReference>
<gene>
    <name evidence="7" type="ORF">SteCoe_8851</name>
</gene>
<reference evidence="7 8" key="1">
    <citation type="submission" date="2016-11" db="EMBL/GenBank/DDBJ databases">
        <title>The macronuclear genome of Stentor coeruleus: a giant cell with tiny introns.</title>
        <authorList>
            <person name="Slabodnick M."/>
            <person name="Ruby J.G."/>
            <person name="Reiff S.B."/>
            <person name="Swart E.C."/>
            <person name="Gosai S."/>
            <person name="Prabakaran S."/>
            <person name="Witkowska E."/>
            <person name="Larue G.E."/>
            <person name="Fisher S."/>
            <person name="Freeman R.M."/>
            <person name="Gunawardena J."/>
            <person name="Chu W."/>
            <person name="Stover N.A."/>
            <person name="Gregory B.D."/>
            <person name="Nowacki M."/>
            <person name="Derisi J."/>
            <person name="Roy S.W."/>
            <person name="Marshall W.F."/>
            <person name="Sood P."/>
        </authorList>
    </citation>
    <scope>NUCLEOTIDE SEQUENCE [LARGE SCALE GENOMIC DNA]</scope>
    <source>
        <strain evidence="7">WM001</strain>
    </source>
</reference>
<dbReference type="OrthoDB" id="63070at2759"/>
<dbReference type="InterPro" id="IPR000306">
    <property type="entry name" value="Znf_FYVE"/>
</dbReference>
<organism evidence="7 8">
    <name type="scientific">Stentor coeruleus</name>
    <dbReference type="NCBI Taxonomy" id="5963"/>
    <lineage>
        <taxon>Eukaryota</taxon>
        <taxon>Sar</taxon>
        <taxon>Alveolata</taxon>
        <taxon>Ciliophora</taxon>
        <taxon>Postciliodesmatophora</taxon>
        <taxon>Heterotrichea</taxon>
        <taxon>Heterotrichida</taxon>
        <taxon>Stentoridae</taxon>
        <taxon>Stentor</taxon>
    </lineage>
</organism>
<proteinExistence type="predicted"/>
<evidence type="ECO:0000256" key="1">
    <source>
        <dbReference type="ARBA" id="ARBA00022723"/>
    </source>
</evidence>
<feature type="coiled-coil region" evidence="5">
    <location>
        <begin position="97"/>
        <end position="219"/>
    </location>
</feature>
<evidence type="ECO:0000256" key="2">
    <source>
        <dbReference type="ARBA" id="ARBA00022771"/>
    </source>
</evidence>
<dbReference type="SMART" id="SM00064">
    <property type="entry name" value="FYVE"/>
    <property type="match status" value="1"/>
</dbReference>
<keyword evidence="1" id="KW-0479">Metal-binding</keyword>
<evidence type="ECO:0000313" key="7">
    <source>
        <dbReference type="EMBL" id="OMJ89032.1"/>
    </source>
</evidence>
<dbReference type="GO" id="GO:0008270">
    <property type="term" value="F:zinc ion binding"/>
    <property type="evidence" value="ECO:0007669"/>
    <property type="project" value="UniProtKB-KW"/>
</dbReference>